<dbReference type="InterPro" id="IPR032549">
    <property type="entry name" value="DUF4939"/>
</dbReference>
<dbReference type="Pfam" id="PF08284">
    <property type="entry name" value="RVP_2"/>
    <property type="match status" value="1"/>
</dbReference>
<accession>A0A0H5R1U2</accession>
<dbReference type="Pfam" id="PF16297">
    <property type="entry name" value="DUF4939"/>
    <property type="match status" value="1"/>
</dbReference>
<dbReference type="InterPro" id="IPR021109">
    <property type="entry name" value="Peptidase_aspartic_dom_sf"/>
</dbReference>
<dbReference type="InterPro" id="IPR032567">
    <property type="entry name" value="RTL1-rel"/>
</dbReference>
<dbReference type="PANTHER" id="PTHR15503">
    <property type="entry name" value="LDOC1 RELATED"/>
    <property type="match status" value="1"/>
</dbReference>
<feature type="domain" description="DUF4939" evidence="2">
    <location>
        <begin position="95"/>
        <end position="176"/>
    </location>
</feature>
<evidence type="ECO:0000259" key="2">
    <source>
        <dbReference type="Pfam" id="PF16297"/>
    </source>
</evidence>
<dbReference type="AlphaFoldDB" id="A0A0H5R1U2"/>
<feature type="non-terminal residue" evidence="3">
    <location>
        <position position="440"/>
    </location>
</feature>
<dbReference type="PANTHER" id="PTHR15503:SF7">
    <property type="entry name" value="RETROTRANSPOSON GAG-LIKE PROTEIN 3"/>
    <property type="match status" value="1"/>
</dbReference>
<name>A0A0H5R1U2_9EUKA</name>
<dbReference type="SUPFAM" id="SSF50630">
    <property type="entry name" value="Acid proteases"/>
    <property type="match status" value="1"/>
</dbReference>
<dbReference type="CDD" id="cd00303">
    <property type="entry name" value="retropepsin_like"/>
    <property type="match status" value="1"/>
</dbReference>
<sequence length="440" mass="49328">MVSTRNHSPSPVSPPNVELVNPPDGTPTPYQTLIQQLQTQILDLQSQLTESQSQRSESGTDMVTTLARMQAEISELKVQIPTPNPPPALPQPPIAQLPKPDQFSGDRSKFRQWFCQVTNYLRIYSTGFTSDTMRVGLFTSLMTESALLWLMPYVESQSYILDNFEGFIEELKRAFDDPDRGKSSSKALKILRQQQFNTFSEYESRFRLLAQDVDWTESSKVEQFRLGLDSNVEHMLLMAETCGTASLLTLNDVIRAAATIAVRFPATPVTAPLPNTPPRDTNPRDEERRRRRQLGLCLYCGGQHMIAKCPALANRQSSFSLNSTHQPYSGFIITGRVGPHHCSAPVKILVDSGAGASFVSSSVVSTSQLERTKLKGAIRVSCFTDRLGTNVSEKSATDVQIGDSCFYWKFFILPQSQFDVILGYDWLQKFNPQIDWRNGK</sequence>
<organism evidence="3">
    <name type="scientific">Spongospora subterranea</name>
    <dbReference type="NCBI Taxonomy" id="70186"/>
    <lineage>
        <taxon>Eukaryota</taxon>
        <taxon>Sar</taxon>
        <taxon>Rhizaria</taxon>
        <taxon>Endomyxa</taxon>
        <taxon>Phytomyxea</taxon>
        <taxon>Plasmodiophorida</taxon>
        <taxon>Plasmodiophoridae</taxon>
        <taxon>Spongospora</taxon>
    </lineage>
</organism>
<protein>
    <recommendedName>
        <fullName evidence="2">DUF4939 domain-containing protein</fullName>
    </recommendedName>
</protein>
<feature type="region of interest" description="Disordered" evidence="1">
    <location>
        <begin position="268"/>
        <end position="288"/>
    </location>
</feature>
<evidence type="ECO:0000256" key="1">
    <source>
        <dbReference type="SAM" id="MobiDB-lite"/>
    </source>
</evidence>
<dbReference type="EMBL" id="HACM01007733">
    <property type="protein sequence ID" value="CRZ08175.1"/>
    <property type="molecule type" value="Transcribed_RNA"/>
</dbReference>
<dbReference type="Gene3D" id="2.40.70.10">
    <property type="entry name" value="Acid Proteases"/>
    <property type="match status" value="1"/>
</dbReference>
<evidence type="ECO:0000313" key="3">
    <source>
        <dbReference type="EMBL" id="CRZ08175.1"/>
    </source>
</evidence>
<feature type="region of interest" description="Disordered" evidence="1">
    <location>
        <begin position="1"/>
        <end position="30"/>
    </location>
</feature>
<proteinExistence type="predicted"/>
<reference evidence="3" key="1">
    <citation type="submission" date="2015-04" db="EMBL/GenBank/DDBJ databases">
        <title>The genome sequence of the plant pathogenic Rhizarian Plasmodiophora brassicae reveals insights in its biotrophic life cycle and the origin of chitin synthesis.</title>
        <authorList>
            <person name="Schwelm A."/>
            <person name="Fogelqvist J."/>
            <person name="Knaust A."/>
            <person name="Julke S."/>
            <person name="Lilja T."/>
            <person name="Dhandapani V."/>
            <person name="Bonilla-Rosso G."/>
            <person name="Karlsson M."/>
            <person name="Shevchenko A."/>
            <person name="Choi S.R."/>
            <person name="Kim H.G."/>
            <person name="Park J.Y."/>
            <person name="Lim Y.P."/>
            <person name="Ludwig-Muller J."/>
            <person name="Dixelius C."/>
        </authorList>
    </citation>
    <scope>NUCLEOTIDE SEQUENCE</scope>
    <source>
        <tissue evidence="3">Potato root galls</tissue>
    </source>
</reference>